<dbReference type="RefSeq" id="WP_262165454.1">
    <property type="nucleotide sequence ID" value="NZ_CP104964.1"/>
</dbReference>
<evidence type="ECO:0000256" key="3">
    <source>
        <dbReference type="ARBA" id="ARBA00022691"/>
    </source>
</evidence>
<geneLocation type="plasmid" evidence="7 8">
    <name>p_unnamed1</name>
</geneLocation>
<evidence type="ECO:0000256" key="5">
    <source>
        <dbReference type="PROSITE-ProRule" id="PRU00533"/>
    </source>
</evidence>
<dbReference type="Pfam" id="PF00765">
    <property type="entry name" value="Autoind_synth"/>
    <property type="match status" value="1"/>
</dbReference>
<evidence type="ECO:0000256" key="6">
    <source>
        <dbReference type="RuleBase" id="RU361135"/>
    </source>
</evidence>
<comment type="similarity">
    <text evidence="5 6">Belongs to the autoinducer synthase family.</text>
</comment>
<evidence type="ECO:0000256" key="1">
    <source>
        <dbReference type="ARBA" id="ARBA00022654"/>
    </source>
</evidence>
<sequence>MIVSIQTFEHQKYSDVMLQMFQARKRVFFDTLHWDVSVQEECERDQYDDMDPVYLVWCDQRRSRHYGSMRLMPTTGPTLLYDVFRCTFPDTANLVAPGIWEGTRMCLDEQALAADYPQIPPGRAFSLLLVALCEFALDHGIHTLVSNYEPHVKRLYHRAGARVHELGRAEGFGRSAVCCGAFEVSLDVLRTMRAKLGLSEAIYRRPRKASVAVSTFCAA</sequence>
<protein>
    <recommendedName>
        <fullName evidence="6">Acyl-homoserine-lactone synthase</fullName>
        <ecNumber evidence="6">2.3.1.184</ecNumber>
    </recommendedName>
    <alternativeName>
        <fullName evidence="6">Autoinducer synthesis protein</fullName>
    </alternativeName>
</protein>
<keyword evidence="7" id="KW-0614">Plasmid</keyword>
<accession>A0ABY6C6N2</accession>
<dbReference type="EMBL" id="CP104964">
    <property type="protein sequence ID" value="UXN67914.1"/>
    <property type="molecule type" value="Genomic_DNA"/>
</dbReference>
<proteinExistence type="inferred from homology"/>
<evidence type="ECO:0000313" key="8">
    <source>
        <dbReference type="Proteomes" id="UP001061862"/>
    </source>
</evidence>
<gene>
    <name evidence="7" type="ORF">N8A98_02330</name>
</gene>
<evidence type="ECO:0000313" key="7">
    <source>
        <dbReference type="EMBL" id="UXN67914.1"/>
    </source>
</evidence>
<keyword evidence="1 5" id="KW-0673">Quorum sensing</keyword>
<reference evidence="7 8" key="1">
    <citation type="submission" date="2022-09" db="EMBL/GenBank/DDBJ databases">
        <title>Interaction between co-microsymbionts with complementary sets of symbiotic genes in legume-rhizobium systems.</title>
        <authorList>
            <person name="Safronova V."/>
            <person name="Sazanova A."/>
            <person name="Afonin A."/>
            <person name="Chirak E."/>
        </authorList>
    </citation>
    <scope>NUCLEOTIDE SEQUENCE [LARGE SCALE GENOMIC DNA]</scope>
    <source>
        <strain evidence="7 8">A18/4-1</strain>
        <plasmid evidence="7 8">p_unnamed1</plasmid>
    </source>
</reference>
<dbReference type="PRINTS" id="PR01549">
    <property type="entry name" value="AUTOINDCRSYN"/>
</dbReference>
<organism evidence="7 8">
    <name type="scientific">Devosia neptuniae</name>
    <dbReference type="NCBI Taxonomy" id="191302"/>
    <lineage>
        <taxon>Bacteria</taxon>
        <taxon>Pseudomonadati</taxon>
        <taxon>Pseudomonadota</taxon>
        <taxon>Alphaproteobacteria</taxon>
        <taxon>Hyphomicrobiales</taxon>
        <taxon>Devosiaceae</taxon>
        <taxon>Devosia</taxon>
    </lineage>
</organism>
<comment type="catalytic activity">
    <reaction evidence="6">
        <text>a fatty acyl-[ACP] + S-adenosyl-L-methionine = an N-acyl-L-homoserine lactone + S-methyl-5'-thioadenosine + holo-[ACP] + H(+)</text>
        <dbReference type="Rhea" id="RHEA:10096"/>
        <dbReference type="Rhea" id="RHEA-COMP:9685"/>
        <dbReference type="Rhea" id="RHEA-COMP:14125"/>
        <dbReference type="ChEBI" id="CHEBI:15378"/>
        <dbReference type="ChEBI" id="CHEBI:17509"/>
        <dbReference type="ChEBI" id="CHEBI:55474"/>
        <dbReference type="ChEBI" id="CHEBI:59789"/>
        <dbReference type="ChEBI" id="CHEBI:64479"/>
        <dbReference type="ChEBI" id="CHEBI:138651"/>
        <dbReference type="EC" id="2.3.1.184"/>
    </reaction>
</comment>
<keyword evidence="2 6" id="KW-0808">Transferase</keyword>
<dbReference type="SUPFAM" id="SSF55729">
    <property type="entry name" value="Acyl-CoA N-acyltransferases (Nat)"/>
    <property type="match status" value="1"/>
</dbReference>
<evidence type="ECO:0000256" key="4">
    <source>
        <dbReference type="ARBA" id="ARBA00022929"/>
    </source>
</evidence>
<dbReference type="Gene3D" id="3.40.630.30">
    <property type="match status" value="1"/>
</dbReference>
<evidence type="ECO:0000256" key="2">
    <source>
        <dbReference type="ARBA" id="ARBA00022679"/>
    </source>
</evidence>
<dbReference type="PANTHER" id="PTHR39322:SF1">
    <property type="entry name" value="ISOVALERYL-HOMOSERINE LACTONE SYNTHASE"/>
    <property type="match status" value="1"/>
</dbReference>
<dbReference type="PROSITE" id="PS51187">
    <property type="entry name" value="AUTOINDUCER_SYNTH_2"/>
    <property type="match status" value="1"/>
</dbReference>
<dbReference type="EC" id="2.3.1.184" evidence="6"/>
<dbReference type="InterPro" id="IPR001690">
    <property type="entry name" value="Autoind_synthase"/>
</dbReference>
<dbReference type="PANTHER" id="PTHR39322">
    <property type="entry name" value="ACYL-HOMOSERINE-LACTONE SYNTHASE"/>
    <property type="match status" value="1"/>
</dbReference>
<keyword evidence="8" id="KW-1185">Reference proteome</keyword>
<dbReference type="Proteomes" id="UP001061862">
    <property type="component" value="Plasmid p_unnamed1"/>
</dbReference>
<keyword evidence="4 5" id="KW-0071">Autoinducer synthesis</keyword>
<dbReference type="InterPro" id="IPR016181">
    <property type="entry name" value="Acyl_CoA_acyltransferase"/>
</dbReference>
<name>A0ABY6C6N2_9HYPH</name>
<keyword evidence="3 6" id="KW-0949">S-adenosyl-L-methionine</keyword>